<dbReference type="InterPro" id="IPR036271">
    <property type="entry name" value="Tet_transcr_reg_TetR-rel_C_sf"/>
</dbReference>
<evidence type="ECO:0000313" key="7">
    <source>
        <dbReference type="EMBL" id="MCS5727554.1"/>
    </source>
</evidence>
<evidence type="ECO:0000256" key="1">
    <source>
        <dbReference type="ARBA" id="ARBA00022491"/>
    </source>
</evidence>
<dbReference type="SUPFAM" id="SSF48498">
    <property type="entry name" value="Tetracyclin repressor-like, C-terminal domain"/>
    <property type="match status" value="1"/>
</dbReference>
<keyword evidence="3 5" id="KW-0238">DNA-binding</keyword>
<comment type="caution">
    <text evidence="7">The sequence shown here is derived from an EMBL/GenBank/DDBJ whole genome shotgun (WGS) entry which is preliminary data.</text>
</comment>
<dbReference type="PANTHER" id="PTHR30055:SF200">
    <property type="entry name" value="HTH-TYPE TRANSCRIPTIONAL REPRESSOR BDCR"/>
    <property type="match status" value="1"/>
</dbReference>
<evidence type="ECO:0000256" key="2">
    <source>
        <dbReference type="ARBA" id="ARBA00023015"/>
    </source>
</evidence>
<dbReference type="Gene3D" id="1.10.357.10">
    <property type="entry name" value="Tetracycline Repressor, domain 2"/>
    <property type="match status" value="1"/>
</dbReference>
<keyword evidence="4" id="KW-0804">Transcription</keyword>
<dbReference type="GO" id="GO:0000976">
    <property type="term" value="F:transcription cis-regulatory region binding"/>
    <property type="evidence" value="ECO:0007669"/>
    <property type="project" value="TreeGrafter"/>
</dbReference>
<dbReference type="GO" id="GO:0003700">
    <property type="term" value="F:DNA-binding transcription factor activity"/>
    <property type="evidence" value="ECO:0007669"/>
    <property type="project" value="TreeGrafter"/>
</dbReference>
<evidence type="ECO:0000256" key="4">
    <source>
        <dbReference type="ARBA" id="ARBA00023163"/>
    </source>
</evidence>
<keyword evidence="8" id="KW-1185">Reference proteome</keyword>
<evidence type="ECO:0000256" key="5">
    <source>
        <dbReference type="PROSITE-ProRule" id="PRU00335"/>
    </source>
</evidence>
<dbReference type="Pfam" id="PF00440">
    <property type="entry name" value="TetR_N"/>
    <property type="match status" value="1"/>
</dbReference>
<feature type="DNA-binding region" description="H-T-H motif" evidence="5">
    <location>
        <begin position="30"/>
        <end position="49"/>
    </location>
</feature>
<reference evidence="7" key="1">
    <citation type="submission" date="2022-08" db="EMBL/GenBank/DDBJ databases">
        <authorList>
            <person name="Deng Y."/>
            <person name="Han X.-F."/>
            <person name="Zhang Y.-Q."/>
        </authorList>
    </citation>
    <scope>NUCLEOTIDE SEQUENCE</scope>
    <source>
        <strain evidence="7">CPCC 203407</strain>
    </source>
</reference>
<dbReference type="InterPro" id="IPR039538">
    <property type="entry name" value="BetI_C"/>
</dbReference>
<accession>A0AA41XG20</accession>
<sequence>MSRLPVAERRERLLAAAFAVIARGGVGAATTRAIVDEAGMKLASFHYAFASREELLGELVEQVVHAEATALELEPTVGSTLEEILAAGLRRYFDGVRADPARERAMFELTQYAMRTEGMQPLASRQYARYRRLAAEALAEAAARSGCAWPAGTDQTAAHLVALTDGITLAWLADTAGAPTVTTTTRVAARAATTTAAEDARAATTTAAEDARAATAAADERADAALAFAA</sequence>
<proteinExistence type="predicted"/>
<organism evidence="7 8">
    <name type="scientific">Herbiconiux oxytropis</name>
    <dbReference type="NCBI Taxonomy" id="2970915"/>
    <lineage>
        <taxon>Bacteria</taxon>
        <taxon>Bacillati</taxon>
        <taxon>Actinomycetota</taxon>
        <taxon>Actinomycetes</taxon>
        <taxon>Micrococcales</taxon>
        <taxon>Microbacteriaceae</taxon>
        <taxon>Herbiconiux</taxon>
    </lineage>
</organism>
<gene>
    <name evidence="7" type="ORF">N1028_16795</name>
</gene>
<keyword evidence="1" id="KW-0678">Repressor</keyword>
<feature type="domain" description="HTH tetR-type" evidence="6">
    <location>
        <begin position="7"/>
        <end position="67"/>
    </location>
</feature>
<dbReference type="Proteomes" id="UP001165587">
    <property type="component" value="Unassembled WGS sequence"/>
</dbReference>
<dbReference type="Pfam" id="PF13977">
    <property type="entry name" value="TetR_C_6"/>
    <property type="match status" value="1"/>
</dbReference>
<dbReference type="InterPro" id="IPR001647">
    <property type="entry name" value="HTH_TetR"/>
</dbReference>
<evidence type="ECO:0000256" key="3">
    <source>
        <dbReference type="ARBA" id="ARBA00023125"/>
    </source>
</evidence>
<dbReference type="EMBL" id="JANLCK010000012">
    <property type="protein sequence ID" value="MCS5727554.1"/>
    <property type="molecule type" value="Genomic_DNA"/>
</dbReference>
<dbReference type="PROSITE" id="PS50977">
    <property type="entry name" value="HTH_TETR_2"/>
    <property type="match status" value="1"/>
</dbReference>
<name>A0AA41XG20_9MICO</name>
<dbReference type="RefSeq" id="WP_259530549.1">
    <property type="nucleotide sequence ID" value="NZ_JANLCK010000012.1"/>
</dbReference>
<dbReference type="InterPro" id="IPR009057">
    <property type="entry name" value="Homeodomain-like_sf"/>
</dbReference>
<dbReference type="PANTHER" id="PTHR30055">
    <property type="entry name" value="HTH-TYPE TRANSCRIPTIONAL REGULATOR RUTR"/>
    <property type="match status" value="1"/>
</dbReference>
<keyword evidence="2" id="KW-0805">Transcription regulation</keyword>
<feature type="non-terminal residue" evidence="7">
    <location>
        <position position="230"/>
    </location>
</feature>
<protein>
    <submittedName>
        <fullName evidence="7">TetR family transcriptional regulator C-terminal domain-containing protein</fullName>
    </submittedName>
</protein>
<evidence type="ECO:0000259" key="6">
    <source>
        <dbReference type="PROSITE" id="PS50977"/>
    </source>
</evidence>
<dbReference type="SUPFAM" id="SSF46689">
    <property type="entry name" value="Homeodomain-like"/>
    <property type="match status" value="1"/>
</dbReference>
<dbReference type="InterPro" id="IPR050109">
    <property type="entry name" value="HTH-type_TetR-like_transc_reg"/>
</dbReference>
<evidence type="ECO:0000313" key="8">
    <source>
        <dbReference type="Proteomes" id="UP001165587"/>
    </source>
</evidence>
<dbReference type="AlphaFoldDB" id="A0AA41XG20"/>